<dbReference type="EMBL" id="DWYS01000145">
    <property type="protein sequence ID" value="HJB08605.1"/>
    <property type="molecule type" value="Genomic_DNA"/>
</dbReference>
<evidence type="ECO:0000313" key="2">
    <source>
        <dbReference type="EMBL" id="HJB08605.1"/>
    </source>
</evidence>
<accession>A0A9D2LA51</accession>
<dbReference type="InterPro" id="IPR052042">
    <property type="entry name" value="Tail_sheath_structural"/>
</dbReference>
<gene>
    <name evidence="2" type="ORF">H9716_12220</name>
</gene>
<dbReference type="PANTHER" id="PTHR35861:SF2">
    <property type="entry name" value="FELS-2 PROPHAGE PROTEIN"/>
    <property type="match status" value="1"/>
</dbReference>
<evidence type="ECO:0000256" key="1">
    <source>
        <dbReference type="SAM" id="MobiDB-lite"/>
    </source>
</evidence>
<feature type="compositionally biased region" description="Low complexity" evidence="1">
    <location>
        <begin position="141"/>
        <end position="150"/>
    </location>
</feature>
<evidence type="ECO:0000313" key="3">
    <source>
        <dbReference type="Proteomes" id="UP000886804"/>
    </source>
</evidence>
<feature type="region of interest" description="Disordered" evidence="1">
    <location>
        <begin position="133"/>
        <end position="153"/>
    </location>
</feature>
<protein>
    <submittedName>
        <fullName evidence="2">Phage tail sheath family protein</fullName>
    </submittedName>
</protein>
<dbReference type="AlphaFoldDB" id="A0A9D2LA51"/>
<comment type="caution">
    <text evidence="2">The sequence shown here is derived from an EMBL/GenBank/DDBJ whole genome shotgun (WGS) entry which is preliminary data.</text>
</comment>
<sequence>MYKHGIEVTEKQTTYERPLATAYGVQVIVGTAPIHLTQDPESAVNKPMLVSSWAEAQEKLGYSDDWDKYTLCQSMYASWQMFNVYPAVFINVLDPAKHSKENAAENFPVVSHQVELSQEGILPGSIRVNQGSGSLAGSGKAGTAKAGRAAEGPALSPDKDYIVSVTENGRTLLTMLSTGAGYELDQVSVSYKYLDPSMVTEEDVIGSYDMETGKETGLELVRQVYPLFHFSPGLLLAPGWSKLPNVGAALQEKCTELNGVFRCECVLDLDASQNRKYSECGAAKETCGYTSPHSIVCWPELLADGKHMAFSAAYGAMASYYTATNGDVPYIYPSNKLLNADGAVLADGTEITLDQPQAASLNGDGIVTAVNDGGWRSWGNNTGCYPENTDPKDYRIGCRRMFSFVANYFIRQYQQRLDGSMNRRMIDDIINSFNIWGNSLVSLGMCAGLRMEYDEAENSNQELLNGHVKVNIFLAPYTPMEYIQASEEFDMTTLQAAIVGEEA</sequence>
<reference evidence="2" key="1">
    <citation type="journal article" date="2021" name="PeerJ">
        <title>Extensive microbial diversity within the chicken gut microbiome revealed by metagenomics and culture.</title>
        <authorList>
            <person name="Gilroy R."/>
            <person name="Ravi A."/>
            <person name="Getino M."/>
            <person name="Pursley I."/>
            <person name="Horton D.L."/>
            <person name="Alikhan N.F."/>
            <person name="Baker D."/>
            <person name="Gharbi K."/>
            <person name="Hall N."/>
            <person name="Watson M."/>
            <person name="Adriaenssens E.M."/>
            <person name="Foster-Nyarko E."/>
            <person name="Jarju S."/>
            <person name="Secka A."/>
            <person name="Antonio M."/>
            <person name="Oren A."/>
            <person name="Chaudhuri R.R."/>
            <person name="La Ragione R."/>
            <person name="Hildebrand F."/>
            <person name="Pallen M.J."/>
        </authorList>
    </citation>
    <scope>NUCLEOTIDE SEQUENCE</scope>
    <source>
        <strain evidence="2">CHK188-4685</strain>
    </source>
</reference>
<organism evidence="2 3">
    <name type="scientific">Candidatus Enterocloster faecavium</name>
    <dbReference type="NCBI Taxonomy" id="2838560"/>
    <lineage>
        <taxon>Bacteria</taxon>
        <taxon>Bacillati</taxon>
        <taxon>Bacillota</taxon>
        <taxon>Clostridia</taxon>
        <taxon>Lachnospirales</taxon>
        <taxon>Lachnospiraceae</taxon>
        <taxon>Enterocloster</taxon>
    </lineage>
</organism>
<proteinExistence type="predicted"/>
<name>A0A9D2LA51_9FIRM</name>
<dbReference type="PANTHER" id="PTHR35861">
    <property type="match status" value="1"/>
</dbReference>
<dbReference type="Proteomes" id="UP000886804">
    <property type="component" value="Unassembled WGS sequence"/>
</dbReference>
<reference evidence="2" key="2">
    <citation type="submission" date="2021-04" db="EMBL/GenBank/DDBJ databases">
        <authorList>
            <person name="Gilroy R."/>
        </authorList>
    </citation>
    <scope>NUCLEOTIDE SEQUENCE</scope>
    <source>
        <strain evidence="2">CHK188-4685</strain>
    </source>
</reference>